<dbReference type="EMBL" id="CP064931">
    <property type="protein sequence ID" value="QPK09557.1"/>
    <property type="molecule type" value="Genomic_DNA"/>
</dbReference>
<sequence>MFQQIVDVQREIYLAFAGHIKAFAAGGGWAAFLAFLPMGIVFGAVHAMTPGHSKSVLATYLAGSSTKAHRALFVSLALSVTHVAMAVLIALLALPLVSNSFVDAGSSPVLEVVSRGLLGLIGIWMLLSAVFRQAHVHPEGEGLLVGFVAGLVPCPLTLFVMTFAMIHQVVVTGLLFALTMMIGVALTLSLVALLAVFFRERISHLMRTRPRLLAAVSRLTGGLAGAALVGVAAVEISNWITTA</sequence>
<evidence type="ECO:0000256" key="5">
    <source>
        <dbReference type="ARBA" id="ARBA00022475"/>
    </source>
</evidence>
<evidence type="ECO:0000256" key="11">
    <source>
        <dbReference type="ARBA" id="ARBA00023136"/>
    </source>
</evidence>
<keyword evidence="16" id="KW-1185">Reference proteome</keyword>
<dbReference type="GO" id="GO:0005886">
    <property type="term" value="C:plasma membrane"/>
    <property type="evidence" value="ECO:0007669"/>
    <property type="project" value="UniProtKB-SubCell"/>
</dbReference>
<comment type="similarity">
    <text evidence="13">Belongs to the NiCoT transporter (TC 2.A.52) family.</text>
</comment>
<dbReference type="GO" id="GO:0010045">
    <property type="term" value="P:response to nickel cation"/>
    <property type="evidence" value="ECO:0007669"/>
    <property type="project" value="TreeGrafter"/>
</dbReference>
<evidence type="ECO:0000256" key="3">
    <source>
        <dbReference type="ARBA" id="ARBA00022426"/>
    </source>
</evidence>
<dbReference type="GO" id="GO:0032025">
    <property type="term" value="P:response to cobalt ion"/>
    <property type="evidence" value="ECO:0007669"/>
    <property type="project" value="TreeGrafter"/>
</dbReference>
<evidence type="ECO:0000256" key="10">
    <source>
        <dbReference type="ARBA" id="ARBA00023112"/>
    </source>
</evidence>
<dbReference type="PANTHER" id="PTHR40659:SF1">
    <property type="entry name" value="NICKEL_COBALT EFFLUX SYSTEM RCNA"/>
    <property type="match status" value="1"/>
</dbReference>
<keyword evidence="11 13" id="KW-0472">Membrane</keyword>
<dbReference type="GO" id="GO:0046583">
    <property type="term" value="F:monoatomic cation efflux transmembrane transporter activity"/>
    <property type="evidence" value="ECO:0007669"/>
    <property type="project" value="TreeGrafter"/>
</dbReference>
<accession>A0A192TDQ1</accession>
<feature type="transmembrane region" description="Helical" evidence="13">
    <location>
        <begin position="70"/>
        <end position="92"/>
    </location>
</feature>
<evidence type="ECO:0000256" key="12">
    <source>
        <dbReference type="ARBA" id="ARBA00023285"/>
    </source>
</evidence>
<evidence type="ECO:0000313" key="17">
    <source>
        <dbReference type="Proteomes" id="UP000540266"/>
    </source>
</evidence>
<keyword evidence="4 13" id="KW-0813">Transport</keyword>
<dbReference type="Proteomes" id="UP000540266">
    <property type="component" value="Chromosome"/>
</dbReference>
<feature type="transmembrane region" description="Helical" evidence="13">
    <location>
        <begin position="143"/>
        <end position="167"/>
    </location>
</feature>
<evidence type="ECO:0000256" key="7">
    <source>
        <dbReference type="ARBA" id="ARBA00022692"/>
    </source>
</evidence>
<dbReference type="STRING" id="396.AMC85_CH03344"/>
<dbReference type="RefSeq" id="WP_081277735.1">
    <property type="nucleotide sequence ID" value="NZ_CP013532.1"/>
</dbReference>
<evidence type="ECO:0000313" key="16">
    <source>
        <dbReference type="Proteomes" id="UP000078551"/>
    </source>
</evidence>
<dbReference type="PANTHER" id="PTHR40659">
    <property type="entry name" value="NICKEL/COBALT EFFLUX SYSTEM RCNA"/>
    <property type="match status" value="1"/>
</dbReference>
<proteinExistence type="inferred from homology"/>
<evidence type="ECO:0000256" key="9">
    <source>
        <dbReference type="ARBA" id="ARBA00023065"/>
    </source>
</evidence>
<dbReference type="Pfam" id="PF03824">
    <property type="entry name" value="NicO"/>
    <property type="match status" value="1"/>
</dbReference>
<evidence type="ECO:0000256" key="4">
    <source>
        <dbReference type="ARBA" id="ARBA00022448"/>
    </source>
</evidence>
<reference evidence="14 16" key="1">
    <citation type="submission" date="2015-11" db="EMBL/GenBank/DDBJ databases">
        <title>The limits of bacterial species coexistence and the symbiotic plasmid transference in sympatric Rhizobium populations.</title>
        <authorList>
            <person name="Perez-Carrascal O.M."/>
            <person name="VanInsberghe D."/>
            <person name="Juarez S."/>
            <person name="Polz M.F."/>
            <person name="Vinuesa P."/>
            <person name="Gonzalez V."/>
        </authorList>
    </citation>
    <scope>NUCLEOTIDE SEQUENCE [LARGE SCALE GENOMIC DNA]</scope>
    <source>
        <strain evidence="14 16">N771</strain>
    </source>
</reference>
<dbReference type="EMBL" id="CP013568">
    <property type="protein sequence ID" value="ANL86056.1"/>
    <property type="molecule type" value="Genomic_DNA"/>
</dbReference>
<dbReference type="AlphaFoldDB" id="A0A192TDQ1"/>
<feature type="transmembrane region" description="Helical" evidence="13">
    <location>
        <begin position="173"/>
        <end position="198"/>
    </location>
</feature>
<keyword evidence="8 13" id="KW-1133">Transmembrane helix</keyword>
<organism evidence="15 17">
    <name type="scientific">Rhizobium phaseoli</name>
    <dbReference type="NCBI Taxonomy" id="396"/>
    <lineage>
        <taxon>Bacteria</taxon>
        <taxon>Pseudomonadati</taxon>
        <taxon>Pseudomonadota</taxon>
        <taxon>Alphaproteobacteria</taxon>
        <taxon>Hyphomicrobiales</taxon>
        <taxon>Rhizobiaceae</taxon>
        <taxon>Rhizobium/Agrobacterium group</taxon>
        <taxon>Rhizobium</taxon>
    </lineage>
</organism>
<dbReference type="GO" id="GO:0015099">
    <property type="term" value="F:nickel cation transmembrane transporter activity"/>
    <property type="evidence" value="ECO:0007669"/>
    <property type="project" value="UniProtKB-UniRule"/>
</dbReference>
<evidence type="ECO:0000313" key="15">
    <source>
        <dbReference type="EMBL" id="QPK09557.1"/>
    </source>
</evidence>
<protein>
    <recommendedName>
        <fullName evidence="13">Nickel/cobalt efflux system</fullName>
    </recommendedName>
</protein>
<evidence type="ECO:0000313" key="14">
    <source>
        <dbReference type="EMBL" id="ANL86056.1"/>
    </source>
</evidence>
<comment type="subcellular location">
    <subcellularLocation>
        <location evidence="2 13">Cell membrane</location>
        <topology evidence="2 13">Multi-pass membrane protein</topology>
    </subcellularLocation>
</comment>
<dbReference type="GeneID" id="45958609"/>
<evidence type="ECO:0000256" key="1">
    <source>
        <dbReference type="ARBA" id="ARBA00002510"/>
    </source>
</evidence>
<feature type="transmembrane region" description="Helical" evidence="13">
    <location>
        <begin position="219"/>
        <end position="240"/>
    </location>
</feature>
<keyword evidence="5" id="KW-1003">Cell membrane</keyword>
<keyword evidence="7 13" id="KW-0812">Transmembrane</keyword>
<evidence type="ECO:0000256" key="13">
    <source>
        <dbReference type="RuleBase" id="RU362101"/>
    </source>
</evidence>
<comment type="function">
    <text evidence="1">Efflux system for nickel and cobalt.</text>
</comment>
<keyword evidence="9" id="KW-0406">Ion transport</keyword>
<dbReference type="InterPro" id="IPR011541">
    <property type="entry name" value="Ni/Co_transpt_high_affinity"/>
</dbReference>
<keyword evidence="12" id="KW-0170">Cobalt</keyword>
<dbReference type="InterPro" id="IPR051224">
    <property type="entry name" value="NiCoT_RcnA"/>
</dbReference>
<keyword evidence="6" id="KW-0533">Nickel</keyword>
<name>A0A192TDQ1_9HYPH</name>
<dbReference type="GO" id="GO:0006824">
    <property type="term" value="P:cobalt ion transport"/>
    <property type="evidence" value="ECO:0007669"/>
    <property type="project" value="UniProtKB-KW"/>
</dbReference>
<evidence type="ECO:0000256" key="2">
    <source>
        <dbReference type="ARBA" id="ARBA00004651"/>
    </source>
</evidence>
<gene>
    <name evidence="14" type="ORF">AMC81_CH03312</name>
    <name evidence="15" type="ORF">HER27_003020</name>
</gene>
<keyword evidence="10" id="KW-0921">Nickel transport</keyword>
<keyword evidence="3" id="KW-0171">Cobalt transport</keyword>
<feature type="transmembrane region" description="Helical" evidence="13">
    <location>
        <begin position="112"/>
        <end position="131"/>
    </location>
</feature>
<feature type="transmembrane region" description="Helical" evidence="13">
    <location>
        <begin position="29"/>
        <end position="49"/>
    </location>
</feature>
<evidence type="ECO:0000256" key="6">
    <source>
        <dbReference type="ARBA" id="ARBA00022596"/>
    </source>
</evidence>
<dbReference type="Proteomes" id="UP000078551">
    <property type="component" value="Chromosome"/>
</dbReference>
<reference evidence="15 17" key="2">
    <citation type="submission" date="2020-11" db="EMBL/GenBank/DDBJ databases">
        <title>Indigenous Rhizobia Nodulating Common beans in Western Kenya.</title>
        <authorList>
            <person name="Wekesa C.S."/>
            <person name="Oelmueller R."/>
            <person name="Furch A.C."/>
        </authorList>
    </citation>
    <scope>NUCLEOTIDE SEQUENCE [LARGE SCALE GENOMIC DNA]</scope>
    <source>
        <strain evidence="17">BS3</strain>
        <strain evidence="15">S3</strain>
    </source>
</reference>
<evidence type="ECO:0000256" key="8">
    <source>
        <dbReference type="ARBA" id="ARBA00022989"/>
    </source>
</evidence>